<comment type="caution">
    <text evidence="1">The sequence shown here is derived from an EMBL/GenBank/DDBJ whole genome shotgun (WGS) entry which is preliminary data.</text>
</comment>
<sequence>MIRTGEQFDLLAWAPPETVAAFNPQLIRANSYGGRLSRAISVSLDGCGYSRAEIAARMSEHLGRKISLNILNAYASVARETHEISVSRFDALVSATGDRRLLEFVAADHGFSVIDRRYLPMIELAAVQEHRRDLARKERAIRGAVRGGRW</sequence>
<accession>A0A149QT17</accession>
<dbReference type="EMBL" id="LHZB01000117">
    <property type="protein sequence ID" value="KXV00257.1"/>
    <property type="molecule type" value="Genomic_DNA"/>
</dbReference>
<reference evidence="1 2" key="1">
    <citation type="submission" date="2015-06" db="EMBL/GenBank/DDBJ databases">
        <title>Improved classification and identification of acetic acid bacteria using matrix-assisted laser desorption/ionization time-of-flight mass spectrometry; Gluconobacter nephelii and Gluconobacter uchimurae are later heterotypic synonyms of Gluconobacter japonicus and Gluconobacter oxydans, respectively.</title>
        <authorList>
            <person name="Li L."/>
            <person name="Cleenwerck I."/>
            <person name="De Vuyst L."/>
            <person name="Vandamme P."/>
        </authorList>
    </citation>
    <scope>NUCLEOTIDE SEQUENCE [LARGE SCALE GENOMIC DNA]</scope>
    <source>
        <strain evidence="1 2">LMG 1764</strain>
    </source>
</reference>
<evidence type="ECO:0000313" key="1">
    <source>
        <dbReference type="EMBL" id="KXV00257.1"/>
    </source>
</evidence>
<dbReference type="RefSeq" id="WP_062497017.1">
    <property type="nucleotide sequence ID" value="NZ_LHZB01000117.1"/>
</dbReference>
<dbReference type="PATRIC" id="fig|442.7.peg.2169"/>
<proteinExistence type="predicted"/>
<evidence type="ECO:0000313" key="2">
    <source>
        <dbReference type="Proteomes" id="UP000075573"/>
    </source>
</evidence>
<dbReference type="Proteomes" id="UP000075573">
    <property type="component" value="Unassembled WGS sequence"/>
</dbReference>
<protein>
    <submittedName>
        <fullName evidence="1">Uncharacterized protein</fullName>
    </submittedName>
</protein>
<name>A0A149QT17_9PROT</name>
<gene>
    <name evidence="1" type="ORF">AD929_11490</name>
</gene>
<dbReference type="AlphaFoldDB" id="A0A149QT17"/>
<organism evidence="1 2">
    <name type="scientific">Gluconobacter potus</name>
    <dbReference type="NCBI Taxonomy" id="2724927"/>
    <lineage>
        <taxon>Bacteria</taxon>
        <taxon>Pseudomonadati</taxon>
        <taxon>Pseudomonadota</taxon>
        <taxon>Alphaproteobacteria</taxon>
        <taxon>Acetobacterales</taxon>
        <taxon>Acetobacteraceae</taxon>
        <taxon>Gluconobacter</taxon>
    </lineage>
</organism>